<dbReference type="GO" id="GO:0005509">
    <property type="term" value="F:calcium ion binding"/>
    <property type="evidence" value="ECO:0007669"/>
    <property type="project" value="InterPro"/>
</dbReference>
<dbReference type="AlphaFoldDB" id="A0A485LQG9"/>
<keyword evidence="3" id="KW-0106">Calcium</keyword>
<feature type="domain" description="EF-hand" evidence="4">
    <location>
        <begin position="75"/>
        <end position="110"/>
    </location>
</feature>
<dbReference type="Gene3D" id="1.10.238.10">
    <property type="entry name" value="EF-hand"/>
    <property type="match status" value="2"/>
</dbReference>
<accession>A0A485LQG9</accession>
<keyword evidence="2" id="KW-0677">Repeat</keyword>
<evidence type="ECO:0000313" key="5">
    <source>
        <dbReference type="EMBL" id="KAF0683502.1"/>
    </source>
</evidence>
<protein>
    <recommendedName>
        <fullName evidence="1">Calmodulin</fullName>
    </recommendedName>
</protein>
<dbReference type="PANTHER" id="PTHR23048:SF0">
    <property type="entry name" value="CALMODULIN LIKE 3"/>
    <property type="match status" value="1"/>
</dbReference>
<dbReference type="Pfam" id="PF13833">
    <property type="entry name" value="EF-hand_8"/>
    <property type="match status" value="1"/>
</dbReference>
<dbReference type="Proteomes" id="UP000332933">
    <property type="component" value="Unassembled WGS sequence"/>
</dbReference>
<dbReference type="PROSITE" id="PS00018">
    <property type="entry name" value="EF_HAND_1"/>
    <property type="match status" value="2"/>
</dbReference>
<name>A0A485LQG9_9STRA</name>
<dbReference type="PANTHER" id="PTHR23048">
    <property type="entry name" value="MYOSIN LIGHT CHAIN 1, 3"/>
    <property type="match status" value="1"/>
</dbReference>
<reference evidence="5" key="2">
    <citation type="submission" date="2019-06" db="EMBL/GenBank/DDBJ databases">
        <title>Genomics analysis of Aphanomyces spp. identifies a new class of oomycete effector associated with host adaptation.</title>
        <authorList>
            <person name="Gaulin E."/>
        </authorList>
    </citation>
    <scope>NUCLEOTIDE SEQUENCE</scope>
    <source>
        <strain evidence="5">CBS 578.67</strain>
    </source>
</reference>
<dbReference type="SUPFAM" id="SSF47391">
    <property type="entry name" value="Dimerization-anchoring domain of cAMP-dependent PK regulatory subunit"/>
    <property type="match status" value="1"/>
</dbReference>
<dbReference type="CDD" id="cd00051">
    <property type="entry name" value="EFh"/>
    <property type="match status" value="1"/>
</dbReference>
<dbReference type="InterPro" id="IPR002048">
    <property type="entry name" value="EF_hand_dom"/>
</dbReference>
<keyword evidence="7" id="KW-1185">Reference proteome</keyword>
<dbReference type="CDD" id="cd22984">
    <property type="entry name" value="DD_CrRSP7-like"/>
    <property type="match status" value="1"/>
</dbReference>
<evidence type="ECO:0000259" key="4">
    <source>
        <dbReference type="PROSITE" id="PS50222"/>
    </source>
</evidence>
<dbReference type="GO" id="GO:0016460">
    <property type="term" value="C:myosin II complex"/>
    <property type="evidence" value="ECO:0007669"/>
    <property type="project" value="TreeGrafter"/>
</dbReference>
<dbReference type="SMART" id="SM00054">
    <property type="entry name" value="EFh"/>
    <property type="match status" value="3"/>
</dbReference>
<evidence type="ECO:0000256" key="3">
    <source>
        <dbReference type="ARBA" id="ARBA00022837"/>
    </source>
</evidence>
<dbReference type="InterPro" id="IPR050230">
    <property type="entry name" value="CALM/Myosin/TropC-like"/>
</dbReference>
<dbReference type="EMBL" id="CAADRA010007419">
    <property type="protein sequence ID" value="VFU01094.1"/>
    <property type="molecule type" value="Genomic_DNA"/>
</dbReference>
<dbReference type="InterPro" id="IPR011992">
    <property type="entry name" value="EF-hand-dom_pair"/>
</dbReference>
<evidence type="ECO:0000313" key="7">
    <source>
        <dbReference type="Proteomes" id="UP000332933"/>
    </source>
</evidence>
<organism evidence="6 7">
    <name type="scientific">Aphanomyces stellatus</name>
    <dbReference type="NCBI Taxonomy" id="120398"/>
    <lineage>
        <taxon>Eukaryota</taxon>
        <taxon>Sar</taxon>
        <taxon>Stramenopiles</taxon>
        <taxon>Oomycota</taxon>
        <taxon>Saprolegniomycetes</taxon>
        <taxon>Saprolegniales</taxon>
        <taxon>Verrucalvaceae</taxon>
        <taxon>Aphanomyces</taxon>
    </lineage>
</organism>
<dbReference type="OrthoDB" id="252964at2759"/>
<dbReference type="SMART" id="SM00394">
    <property type="entry name" value="RIIa"/>
    <property type="match status" value="1"/>
</dbReference>
<proteinExistence type="predicted"/>
<evidence type="ECO:0000256" key="1">
    <source>
        <dbReference type="ARBA" id="ARBA00020786"/>
    </source>
</evidence>
<reference evidence="6 7" key="1">
    <citation type="submission" date="2019-03" db="EMBL/GenBank/DDBJ databases">
        <authorList>
            <person name="Gaulin E."/>
            <person name="Dumas B."/>
        </authorList>
    </citation>
    <scope>NUCLEOTIDE SEQUENCE [LARGE SCALE GENOMIC DNA]</scope>
    <source>
        <strain evidence="6">CBS 568.67</strain>
    </source>
</reference>
<sequence>MASRYAKNVKVPADFPEVLRDFAREVLRCQEKIKSRDDILQFGVKYFTEVTEKNAGVNNNPSEEKEVYMTMSEEEIEEYMWQIFRASDPSNSGELEEADFKKVFHEMADYLRLHPLERKRCAMEADELANGIFSYSAFIPSAVRVISTLKKKKNIESYDATKAKEVVVENANSLSHGLLREEFESLLREILHHIDTDNTGSLSRAEFMGCLQDADLGLTRKETNLVLFDVPSDDSGRVSYHDVIAVVFDVLVHAAANDILDMPRSEEQIETFLLRVFSSGDDESTGLLSFAAIKALLRSAGLGLTRIQIIALMSEAQEEEDDSVAYERFIKNIAGMALHFLDYDHQAKMSQMVPAYRSTEEYFTVQGMNQHEFENALTIAFEAIDETQRGAVPRHEIIEAIQNAFPKIPSKHVSTLLALGDVDQNGDMEYSIAIHNGFQALQWLQEYEALGKH</sequence>
<evidence type="ECO:0000256" key="2">
    <source>
        <dbReference type="ARBA" id="ARBA00022737"/>
    </source>
</evidence>
<dbReference type="InterPro" id="IPR003117">
    <property type="entry name" value="cAMP_dep_PK_reg_su_I/II_a/b"/>
</dbReference>
<feature type="domain" description="EF-hand" evidence="4">
    <location>
        <begin position="182"/>
        <end position="217"/>
    </location>
</feature>
<dbReference type="InterPro" id="IPR018247">
    <property type="entry name" value="EF_Hand_1_Ca_BS"/>
</dbReference>
<dbReference type="Gene3D" id="1.20.890.10">
    <property type="entry name" value="cAMP-dependent protein kinase regulatory subunit, dimerization-anchoring domain"/>
    <property type="match status" value="1"/>
</dbReference>
<dbReference type="PROSITE" id="PS50222">
    <property type="entry name" value="EF_HAND_2"/>
    <property type="match status" value="2"/>
</dbReference>
<evidence type="ECO:0000313" key="6">
    <source>
        <dbReference type="EMBL" id="VFU01094.1"/>
    </source>
</evidence>
<gene>
    <name evidence="6" type="primary">Aste57867_24454</name>
    <name evidence="5" type="ORF">As57867_024378</name>
    <name evidence="6" type="ORF">ASTE57867_24454</name>
</gene>
<dbReference type="EMBL" id="VJMH01007393">
    <property type="protein sequence ID" value="KAF0683502.1"/>
    <property type="molecule type" value="Genomic_DNA"/>
</dbReference>
<dbReference type="SUPFAM" id="SSF47473">
    <property type="entry name" value="EF-hand"/>
    <property type="match status" value="2"/>
</dbReference>